<dbReference type="GO" id="GO:0036228">
    <property type="term" value="P:protein localization to nuclear inner membrane"/>
    <property type="evidence" value="ECO:0007669"/>
    <property type="project" value="TreeGrafter"/>
</dbReference>
<dbReference type="AlphaFoldDB" id="A0A067CUW7"/>
<sequence length="1125" mass="122073">MSTYALSGRERETARLERSIAELRRVAAQTHEQDKTTDLLSRLRQAPSGDSTYIQEDATSRWNAQVQPTSDISPWPPALRPLASSPGTKFGLFKALKHAWLIAGPTVYLWDYASSKATIVTCPAMPDPVLACGITQPLSGTLFSDVVQHLLVVVTEKEVRVLALVADKTTGSFKVQDTLMQAPLPSTTLLSSIVCTPSRRILLGGVDGALYEYPPTTEKARSVRLATSHWNQYLPPLVRDLLAPARSAITQLLYDDARHVIYALHSSGHVSVYDARTKNIACVTYTIIDASIVSLSLVNDGDASSVHAVAITSSGIRLFLSTSHAPNGPPETCRVVFSRPPPPCVTSVDRAVYASGVTFFGYKSTLVSAAADVGLATSYRELVRSHALLGGHMVVEETSVLLAAPAGLPSLKRSASGASLPSSLDFLRASRHELSTQFTSTAPRTFVSLSEGGVQCWQKQRPLDHLRHILTHAPTPLHRASPMVASYGPHAIAVHSDHYNGLVRVLVRFLSGIWHAALATSTSKGSASATFRPALSKDEIARPRDVLCRLKQLLEHVAVPYAVAVHATSSENSSSSMIATEQRALQDIHALVGRCIGACEGLLLVYAHQTVFSHMANVAFYDVVCNENGARALQAMLRDVAKESPSVVPTALARCGAFFTLEDAGAFQGTDALARAKAAATPSARDAALHESLAKLVAAAPTWPPTTETIEHLARIGKDYELCSFWKGLVNLAVAVAARWPLHSADQKACYNGVLDALAHVAEHNDVASAQTIVGLVVATTDVHLQQVVLQWVVSKGHKTWLLHCPLTPTVRTVLAADVDWLAALCLEHHEFEEAATVLWKAAHDLSVTRSIGDRTAWVARALSSIQHTTNAQHAKDIQDTLDVFQTQTRLATAFRQHNLGSEAVRHALEFEILDMSTLYHEYAMPYERYEDCLRIMHACRFYEPETIVMLWKKALYSLLPQVADRNAAAPIATWLDEAYAAAGLGAIVSMSSAFEACEWTRSVSHLVVSLGRALHPSPVFPVEWLITEVETIASHARSLGHHTSSPFTPVHLFVDLGMPASEVLAWYLHLFGSSTGAALKIQLLWSLLALRPSVPTLPSTYEDMMAHARNWLATHAPGTIPSVL</sequence>
<dbReference type="Gene3D" id="1.20.120.1880">
    <property type="entry name" value="Nucleoporin, helical C-terminal domain"/>
    <property type="match status" value="1"/>
</dbReference>
<keyword evidence="4" id="KW-0539">Nucleus</keyword>
<proteinExistence type="inferred from homology"/>
<dbReference type="GO" id="GO:0000972">
    <property type="term" value="P:transcription-dependent tethering of RNA polymerase II gene DNA at nuclear periphery"/>
    <property type="evidence" value="ECO:0007669"/>
    <property type="project" value="TreeGrafter"/>
</dbReference>
<dbReference type="InterPro" id="IPR042538">
    <property type="entry name" value="Nucleoporin_Nup155_C_3"/>
</dbReference>
<dbReference type="RefSeq" id="XP_012198792.1">
    <property type="nucleotide sequence ID" value="XM_012343402.1"/>
</dbReference>
<dbReference type="Pfam" id="PF03177">
    <property type="entry name" value="Nucleoporin_C"/>
    <property type="match status" value="1"/>
</dbReference>
<dbReference type="GO" id="GO:0006405">
    <property type="term" value="P:RNA export from nucleus"/>
    <property type="evidence" value="ECO:0007669"/>
    <property type="project" value="TreeGrafter"/>
</dbReference>
<dbReference type="GO" id="GO:0006606">
    <property type="term" value="P:protein import into nucleus"/>
    <property type="evidence" value="ECO:0007669"/>
    <property type="project" value="TreeGrafter"/>
</dbReference>
<dbReference type="SUPFAM" id="SSF50978">
    <property type="entry name" value="WD40 repeat-like"/>
    <property type="match status" value="1"/>
</dbReference>
<keyword evidence="8" id="KW-1185">Reference proteome</keyword>
<dbReference type="InterPro" id="IPR004870">
    <property type="entry name" value="Nucleoporin_Nup155"/>
</dbReference>
<feature type="domain" description="Nucleoporin Nup133/Nup155-like C-terminal" evidence="5">
    <location>
        <begin position="496"/>
        <end position="1075"/>
    </location>
</feature>
<dbReference type="STRING" id="695850.A0A067CUW7"/>
<dbReference type="InterPro" id="IPR007187">
    <property type="entry name" value="Nucleoporin_Nup133/Nup155_C"/>
</dbReference>
<evidence type="ECO:0000313" key="7">
    <source>
        <dbReference type="EMBL" id="KDO30577.1"/>
    </source>
</evidence>
<dbReference type="PANTHER" id="PTHR10350">
    <property type="entry name" value="NUCLEAR PORE COMPLEX PROTEIN NUP155"/>
    <property type="match status" value="1"/>
</dbReference>
<dbReference type="GO" id="GO:0044611">
    <property type="term" value="C:nuclear pore inner ring"/>
    <property type="evidence" value="ECO:0007669"/>
    <property type="project" value="TreeGrafter"/>
</dbReference>
<feature type="domain" description="Nucleoporin Nup133/Nup155-like N-terminal" evidence="6">
    <location>
        <begin position="68"/>
        <end position="364"/>
    </location>
</feature>
<dbReference type="PANTHER" id="PTHR10350:SF6">
    <property type="entry name" value="NUCLEAR PORE COMPLEX PROTEIN NUP155"/>
    <property type="match status" value="1"/>
</dbReference>
<evidence type="ECO:0000259" key="6">
    <source>
        <dbReference type="Pfam" id="PF08801"/>
    </source>
</evidence>
<evidence type="ECO:0000256" key="2">
    <source>
        <dbReference type="ARBA" id="ARBA00007373"/>
    </source>
</evidence>
<dbReference type="InterPro" id="IPR014908">
    <property type="entry name" value="Nucleoporin_Nup133/Nup155_N"/>
</dbReference>
<name>A0A067CUW7_SAPPC</name>
<evidence type="ECO:0000256" key="4">
    <source>
        <dbReference type="ARBA" id="ARBA00023242"/>
    </source>
</evidence>
<evidence type="ECO:0000256" key="1">
    <source>
        <dbReference type="ARBA" id="ARBA00004123"/>
    </source>
</evidence>
<dbReference type="VEuPathDB" id="FungiDB:SPRG_04478"/>
<dbReference type="KEGG" id="spar:SPRG_04478"/>
<gene>
    <name evidence="7" type="ORF">SPRG_04478</name>
</gene>
<comment type="subcellular location">
    <subcellularLocation>
        <location evidence="1">Nucleus</location>
    </subcellularLocation>
</comment>
<accession>A0A067CUW7</accession>
<dbReference type="GO" id="GO:0017056">
    <property type="term" value="F:structural constituent of nuclear pore"/>
    <property type="evidence" value="ECO:0007669"/>
    <property type="project" value="InterPro"/>
</dbReference>
<evidence type="ECO:0000313" key="8">
    <source>
        <dbReference type="Proteomes" id="UP000030745"/>
    </source>
</evidence>
<evidence type="ECO:0000256" key="3">
    <source>
        <dbReference type="ARBA" id="ARBA00022448"/>
    </source>
</evidence>
<organism evidence="7 8">
    <name type="scientific">Saprolegnia parasitica (strain CBS 223.65)</name>
    <dbReference type="NCBI Taxonomy" id="695850"/>
    <lineage>
        <taxon>Eukaryota</taxon>
        <taxon>Sar</taxon>
        <taxon>Stramenopiles</taxon>
        <taxon>Oomycota</taxon>
        <taxon>Saprolegniomycetes</taxon>
        <taxon>Saprolegniales</taxon>
        <taxon>Saprolegniaceae</taxon>
        <taxon>Saprolegnia</taxon>
    </lineage>
</organism>
<dbReference type="Gene3D" id="1.20.58.1780">
    <property type="match status" value="1"/>
</dbReference>
<evidence type="ECO:0000259" key="5">
    <source>
        <dbReference type="Pfam" id="PF03177"/>
    </source>
</evidence>
<dbReference type="Proteomes" id="UP000030745">
    <property type="component" value="Unassembled WGS sequence"/>
</dbReference>
<dbReference type="EMBL" id="KK583201">
    <property type="protein sequence ID" value="KDO30577.1"/>
    <property type="molecule type" value="Genomic_DNA"/>
</dbReference>
<dbReference type="OrthoDB" id="338970at2759"/>
<dbReference type="OMA" id="WLITEVE"/>
<protein>
    <submittedName>
        <fullName evidence="7">Uncharacterized protein</fullName>
    </submittedName>
</protein>
<keyword evidence="3" id="KW-0813">Transport</keyword>
<comment type="similarity">
    <text evidence="2">Belongs to the non-repetitive/WGA-negative nucleoporin family.</text>
</comment>
<reference evidence="7 8" key="1">
    <citation type="journal article" date="2013" name="PLoS Genet.">
        <title>Distinctive expansion of potential virulence genes in the genome of the oomycete fish pathogen Saprolegnia parasitica.</title>
        <authorList>
            <person name="Jiang R.H."/>
            <person name="de Bruijn I."/>
            <person name="Haas B.J."/>
            <person name="Belmonte R."/>
            <person name="Lobach L."/>
            <person name="Christie J."/>
            <person name="van den Ackerveken G."/>
            <person name="Bottin A."/>
            <person name="Bulone V."/>
            <person name="Diaz-Moreno S.M."/>
            <person name="Dumas B."/>
            <person name="Fan L."/>
            <person name="Gaulin E."/>
            <person name="Govers F."/>
            <person name="Grenville-Briggs L.J."/>
            <person name="Horner N.R."/>
            <person name="Levin J.Z."/>
            <person name="Mammella M."/>
            <person name="Meijer H.J."/>
            <person name="Morris P."/>
            <person name="Nusbaum C."/>
            <person name="Oome S."/>
            <person name="Phillips A.J."/>
            <person name="van Rooyen D."/>
            <person name="Rzeszutek E."/>
            <person name="Saraiva M."/>
            <person name="Secombes C.J."/>
            <person name="Seidl M.F."/>
            <person name="Snel B."/>
            <person name="Stassen J.H."/>
            <person name="Sykes S."/>
            <person name="Tripathy S."/>
            <person name="van den Berg H."/>
            <person name="Vega-Arreguin J.C."/>
            <person name="Wawra S."/>
            <person name="Young S.K."/>
            <person name="Zeng Q."/>
            <person name="Dieguez-Uribeondo J."/>
            <person name="Russ C."/>
            <person name="Tyler B.M."/>
            <person name="van West P."/>
        </authorList>
    </citation>
    <scope>NUCLEOTIDE SEQUENCE [LARGE SCALE GENOMIC DNA]</scope>
    <source>
        <strain evidence="7 8">CBS 223.65</strain>
    </source>
</reference>
<dbReference type="InterPro" id="IPR036322">
    <property type="entry name" value="WD40_repeat_dom_sf"/>
</dbReference>
<dbReference type="Pfam" id="PF08801">
    <property type="entry name" value="Nucleoporin_N"/>
    <property type="match status" value="1"/>
</dbReference>
<dbReference type="GeneID" id="24126921"/>